<feature type="compositionally biased region" description="Acidic residues" evidence="2">
    <location>
        <begin position="280"/>
        <end position="290"/>
    </location>
</feature>
<name>A0AAN9BQK1_9CAEN</name>
<dbReference type="AlphaFoldDB" id="A0AAN9BQK1"/>
<feature type="compositionally biased region" description="Basic and acidic residues" evidence="2">
    <location>
        <begin position="243"/>
        <end position="260"/>
    </location>
</feature>
<dbReference type="Gene3D" id="3.30.160.60">
    <property type="entry name" value="Classic Zinc Finger"/>
    <property type="match status" value="1"/>
</dbReference>
<keyword evidence="5" id="KW-1185">Reference proteome</keyword>
<dbReference type="GO" id="GO:0008270">
    <property type="term" value="F:zinc ion binding"/>
    <property type="evidence" value="ECO:0007669"/>
    <property type="project" value="UniProtKB-KW"/>
</dbReference>
<feature type="domain" description="C2H2-type" evidence="3">
    <location>
        <begin position="168"/>
        <end position="197"/>
    </location>
</feature>
<feature type="compositionally biased region" description="Low complexity" evidence="2">
    <location>
        <begin position="92"/>
        <end position="104"/>
    </location>
</feature>
<feature type="compositionally biased region" description="Basic residues" evidence="2">
    <location>
        <begin position="118"/>
        <end position="128"/>
    </location>
</feature>
<keyword evidence="1" id="KW-0862">Zinc</keyword>
<proteinExistence type="predicted"/>
<feature type="region of interest" description="Disordered" evidence="2">
    <location>
        <begin position="232"/>
        <end position="339"/>
    </location>
</feature>
<feature type="compositionally biased region" description="Acidic residues" evidence="2">
    <location>
        <begin position="261"/>
        <end position="270"/>
    </location>
</feature>
<reference evidence="4 5" key="1">
    <citation type="submission" date="2024-02" db="EMBL/GenBank/DDBJ databases">
        <title>Chromosome-scale genome assembly of the rough periwinkle Littorina saxatilis.</title>
        <authorList>
            <person name="De Jode A."/>
            <person name="Faria R."/>
            <person name="Formenti G."/>
            <person name="Sims Y."/>
            <person name="Smith T.P."/>
            <person name="Tracey A."/>
            <person name="Wood J.M.D."/>
            <person name="Zagrodzka Z.B."/>
            <person name="Johannesson K."/>
            <person name="Butlin R.K."/>
            <person name="Leder E.H."/>
        </authorList>
    </citation>
    <scope>NUCLEOTIDE SEQUENCE [LARGE SCALE GENOMIC DNA]</scope>
    <source>
        <strain evidence="4">Snail1</strain>
        <tissue evidence="4">Muscle</tissue>
    </source>
</reference>
<dbReference type="PROSITE" id="PS00028">
    <property type="entry name" value="ZINC_FINGER_C2H2_1"/>
    <property type="match status" value="1"/>
</dbReference>
<feature type="compositionally biased region" description="Basic and acidic residues" evidence="2">
    <location>
        <begin position="68"/>
        <end position="77"/>
    </location>
</feature>
<evidence type="ECO:0000313" key="4">
    <source>
        <dbReference type="EMBL" id="KAK7109912.1"/>
    </source>
</evidence>
<keyword evidence="1" id="KW-0479">Metal-binding</keyword>
<evidence type="ECO:0000256" key="2">
    <source>
        <dbReference type="SAM" id="MobiDB-lite"/>
    </source>
</evidence>
<evidence type="ECO:0000256" key="1">
    <source>
        <dbReference type="PROSITE-ProRule" id="PRU00042"/>
    </source>
</evidence>
<dbReference type="SMART" id="SM00355">
    <property type="entry name" value="ZnF_C2H2"/>
    <property type="match status" value="3"/>
</dbReference>
<dbReference type="Proteomes" id="UP001374579">
    <property type="component" value="Unassembled WGS sequence"/>
</dbReference>
<dbReference type="EMBL" id="JBAMIC010000003">
    <property type="protein sequence ID" value="KAK7109912.1"/>
    <property type="molecule type" value="Genomic_DNA"/>
</dbReference>
<dbReference type="InterPro" id="IPR013087">
    <property type="entry name" value="Znf_C2H2_type"/>
</dbReference>
<gene>
    <name evidence="4" type="ORF">V1264_013869</name>
</gene>
<sequence>MNYTAAALQWNQQTYCGHKRSEGTDSKPIAMATMKGLINNFLHSDQKRLQEAWKQHQPPHFLSPPAPKPEKVKDIKKKDVKVKVKPAPAPAPSSSNTSSSSSAAEQGTPAKVPALSRFARRGRGRGSRHSATPRAKRHQFCCSYCNYASVRRYNTERHIRLRHPTYRYKCPLDNCGVILLDDTELRLHLQGHSGAAFFLRCRDCGVPCGDYDSLVVHQRSCGAIQGGSDAAAETENMASGEGEVDRVGGSHDDVGDSCHDDDGDSDDEDGTIVIKLTPETSEDMEEEQEEGGSSPTQVVDDAGSDDDDRDSVEIIEDDNLPVHFMVKEEREESSPTSCS</sequence>
<dbReference type="PROSITE" id="PS50157">
    <property type="entry name" value="ZINC_FINGER_C2H2_2"/>
    <property type="match status" value="1"/>
</dbReference>
<feature type="compositionally biased region" description="Low complexity" evidence="2">
    <location>
        <begin position="291"/>
        <end position="301"/>
    </location>
</feature>
<evidence type="ECO:0000259" key="3">
    <source>
        <dbReference type="PROSITE" id="PS50157"/>
    </source>
</evidence>
<accession>A0AAN9BQK1</accession>
<feature type="compositionally biased region" description="Acidic residues" evidence="2">
    <location>
        <begin position="302"/>
        <end position="319"/>
    </location>
</feature>
<organism evidence="4 5">
    <name type="scientific">Littorina saxatilis</name>
    <dbReference type="NCBI Taxonomy" id="31220"/>
    <lineage>
        <taxon>Eukaryota</taxon>
        <taxon>Metazoa</taxon>
        <taxon>Spiralia</taxon>
        <taxon>Lophotrochozoa</taxon>
        <taxon>Mollusca</taxon>
        <taxon>Gastropoda</taxon>
        <taxon>Caenogastropoda</taxon>
        <taxon>Littorinimorpha</taxon>
        <taxon>Littorinoidea</taxon>
        <taxon>Littorinidae</taxon>
        <taxon>Littorina</taxon>
    </lineage>
</organism>
<feature type="region of interest" description="Disordered" evidence="2">
    <location>
        <begin position="50"/>
        <end position="132"/>
    </location>
</feature>
<keyword evidence="1" id="KW-0863">Zinc-finger</keyword>
<evidence type="ECO:0000313" key="5">
    <source>
        <dbReference type="Proteomes" id="UP001374579"/>
    </source>
</evidence>
<protein>
    <recommendedName>
        <fullName evidence="3">C2H2-type domain-containing protein</fullName>
    </recommendedName>
</protein>
<comment type="caution">
    <text evidence="4">The sequence shown here is derived from an EMBL/GenBank/DDBJ whole genome shotgun (WGS) entry which is preliminary data.</text>
</comment>